<dbReference type="GO" id="GO:0005986">
    <property type="term" value="P:sucrose biosynthetic process"/>
    <property type="evidence" value="ECO:0007669"/>
    <property type="project" value="TreeGrafter"/>
</dbReference>
<dbReference type="PROSITE" id="PS00124">
    <property type="entry name" value="FBPASE"/>
    <property type="match status" value="1"/>
</dbReference>
<dbReference type="Proteomes" id="UP001211065">
    <property type="component" value="Unassembled WGS sequence"/>
</dbReference>
<evidence type="ECO:0000256" key="4">
    <source>
        <dbReference type="ARBA" id="ARBA00011881"/>
    </source>
</evidence>
<comment type="caution">
    <text evidence="16">The sequence shown here is derived from an EMBL/GenBank/DDBJ whole genome shotgun (WGS) entry which is preliminary data.</text>
</comment>
<feature type="domain" description="Fructose-1-6-bisphosphatase class 1 C-terminal" evidence="15">
    <location>
        <begin position="192"/>
        <end position="316"/>
    </location>
</feature>
<evidence type="ECO:0000256" key="5">
    <source>
        <dbReference type="ARBA" id="ARBA00013093"/>
    </source>
</evidence>
<dbReference type="GO" id="GO:0046872">
    <property type="term" value="F:metal ion binding"/>
    <property type="evidence" value="ECO:0007669"/>
    <property type="project" value="UniProtKB-KW"/>
</dbReference>
<dbReference type="Gene3D" id="3.30.540.10">
    <property type="entry name" value="Fructose-1,6-Bisphosphatase, subunit A, domain 1"/>
    <property type="match status" value="1"/>
</dbReference>
<evidence type="ECO:0000256" key="1">
    <source>
        <dbReference type="ARBA" id="ARBA00001273"/>
    </source>
</evidence>
<protein>
    <recommendedName>
        <fullName evidence="12">Fructose-1,6-bisphosphatase</fullName>
        <ecNumber evidence="5">3.1.3.11</ecNumber>
    </recommendedName>
    <alternativeName>
        <fullName evidence="11">D-fructose-1,6-bisphosphate 1-phosphohydrolase</fullName>
    </alternativeName>
</protein>
<comment type="pathway">
    <text evidence="10">Carbohydrate biosynthesis.</text>
</comment>
<dbReference type="CDD" id="cd00354">
    <property type="entry name" value="FBPase"/>
    <property type="match status" value="1"/>
</dbReference>
<accession>A0AAD5U5I5</accession>
<dbReference type="EC" id="3.1.3.11" evidence="5"/>
<dbReference type="Gene3D" id="3.40.190.80">
    <property type="match status" value="1"/>
</dbReference>
<dbReference type="GO" id="GO:0042132">
    <property type="term" value="F:fructose 1,6-bisphosphate 1-phosphatase activity"/>
    <property type="evidence" value="ECO:0007669"/>
    <property type="project" value="UniProtKB-EC"/>
</dbReference>
<comment type="similarity">
    <text evidence="3 13">Belongs to the FBPase class 1 family.</text>
</comment>
<keyword evidence="17" id="KW-1185">Reference proteome</keyword>
<evidence type="ECO:0000256" key="10">
    <source>
        <dbReference type="ARBA" id="ARBA00024331"/>
    </source>
</evidence>
<evidence type="ECO:0000256" key="9">
    <source>
        <dbReference type="ARBA" id="ARBA00023277"/>
    </source>
</evidence>
<comment type="catalytic activity">
    <reaction evidence="1">
        <text>beta-D-fructose 1,6-bisphosphate + H2O = beta-D-fructose 6-phosphate + phosphate</text>
        <dbReference type="Rhea" id="RHEA:11064"/>
        <dbReference type="ChEBI" id="CHEBI:15377"/>
        <dbReference type="ChEBI" id="CHEBI:32966"/>
        <dbReference type="ChEBI" id="CHEBI:43474"/>
        <dbReference type="ChEBI" id="CHEBI:57634"/>
        <dbReference type="EC" id="3.1.3.11"/>
    </reaction>
</comment>
<dbReference type="PRINTS" id="PR00115">
    <property type="entry name" value="F16BPHPHTASE"/>
</dbReference>
<organism evidence="16 17">
    <name type="scientific">Clydaea vesicula</name>
    <dbReference type="NCBI Taxonomy" id="447962"/>
    <lineage>
        <taxon>Eukaryota</taxon>
        <taxon>Fungi</taxon>
        <taxon>Fungi incertae sedis</taxon>
        <taxon>Chytridiomycota</taxon>
        <taxon>Chytridiomycota incertae sedis</taxon>
        <taxon>Chytridiomycetes</taxon>
        <taxon>Lobulomycetales</taxon>
        <taxon>Lobulomycetaceae</taxon>
        <taxon>Clydaea</taxon>
    </lineage>
</organism>
<dbReference type="InterPro" id="IPR028343">
    <property type="entry name" value="FBPtase"/>
</dbReference>
<keyword evidence="7 13" id="KW-0378">Hydrolase</keyword>
<keyword evidence="8" id="KW-0460">Magnesium</keyword>
<dbReference type="GO" id="GO:0005829">
    <property type="term" value="C:cytosol"/>
    <property type="evidence" value="ECO:0007669"/>
    <property type="project" value="TreeGrafter"/>
</dbReference>
<dbReference type="PIRSF" id="PIRSF000904">
    <property type="entry name" value="FBPtase_SBPase"/>
    <property type="match status" value="1"/>
</dbReference>
<dbReference type="EMBL" id="JADGJW010000125">
    <property type="protein sequence ID" value="KAJ3223557.1"/>
    <property type="molecule type" value="Genomic_DNA"/>
</dbReference>
<dbReference type="GO" id="GO:0006000">
    <property type="term" value="P:fructose metabolic process"/>
    <property type="evidence" value="ECO:0007669"/>
    <property type="project" value="TreeGrafter"/>
</dbReference>
<evidence type="ECO:0000256" key="2">
    <source>
        <dbReference type="ARBA" id="ARBA00001946"/>
    </source>
</evidence>
<dbReference type="InterPro" id="IPR000146">
    <property type="entry name" value="FBPase_class-1"/>
</dbReference>
<dbReference type="GO" id="GO:0030388">
    <property type="term" value="P:fructose 1,6-bisphosphate metabolic process"/>
    <property type="evidence" value="ECO:0007669"/>
    <property type="project" value="TreeGrafter"/>
</dbReference>
<gene>
    <name evidence="16" type="primary">FBP1</name>
    <name evidence="16" type="ORF">HK099_000978</name>
</gene>
<evidence type="ECO:0000256" key="8">
    <source>
        <dbReference type="ARBA" id="ARBA00022842"/>
    </source>
</evidence>
<evidence type="ECO:0000259" key="15">
    <source>
        <dbReference type="Pfam" id="PF18913"/>
    </source>
</evidence>
<evidence type="ECO:0000256" key="3">
    <source>
        <dbReference type="ARBA" id="ARBA00010941"/>
    </source>
</evidence>
<reference evidence="16" key="1">
    <citation type="submission" date="2020-05" db="EMBL/GenBank/DDBJ databases">
        <title>Phylogenomic resolution of chytrid fungi.</title>
        <authorList>
            <person name="Stajich J.E."/>
            <person name="Amses K."/>
            <person name="Simmons R."/>
            <person name="Seto K."/>
            <person name="Myers J."/>
            <person name="Bonds A."/>
            <person name="Quandt C.A."/>
            <person name="Barry K."/>
            <person name="Liu P."/>
            <person name="Grigoriev I."/>
            <person name="Longcore J.E."/>
            <person name="James T.Y."/>
        </authorList>
    </citation>
    <scope>NUCLEOTIDE SEQUENCE</scope>
    <source>
        <strain evidence="16">JEL0476</strain>
    </source>
</reference>
<evidence type="ECO:0000313" key="16">
    <source>
        <dbReference type="EMBL" id="KAJ3223557.1"/>
    </source>
</evidence>
<comment type="cofactor">
    <cofactor evidence="2">
        <name>Mg(2+)</name>
        <dbReference type="ChEBI" id="CHEBI:18420"/>
    </cofactor>
</comment>
<dbReference type="FunFam" id="3.40.190.80:FF:000001">
    <property type="entry name" value="Fructose-1,6-bisphosphatase class 1"/>
    <property type="match status" value="1"/>
</dbReference>
<keyword evidence="6" id="KW-0479">Metal-binding</keyword>
<keyword evidence="9 13" id="KW-0119">Carbohydrate metabolism</keyword>
<dbReference type="InterPro" id="IPR044015">
    <property type="entry name" value="FBPase_C_dom"/>
</dbReference>
<dbReference type="InterPro" id="IPR020548">
    <property type="entry name" value="Fructose_bisphosphatase_AS"/>
</dbReference>
<dbReference type="PANTHER" id="PTHR11556">
    <property type="entry name" value="FRUCTOSE-1,6-BISPHOSPHATASE-RELATED"/>
    <property type="match status" value="1"/>
</dbReference>
<dbReference type="GO" id="GO:0006002">
    <property type="term" value="P:fructose 6-phosphate metabolic process"/>
    <property type="evidence" value="ECO:0007669"/>
    <property type="project" value="TreeGrafter"/>
</dbReference>
<dbReference type="HAMAP" id="MF_01855">
    <property type="entry name" value="FBPase_class1"/>
    <property type="match status" value="1"/>
</dbReference>
<dbReference type="PANTHER" id="PTHR11556:SF1">
    <property type="entry name" value="FRUCTOSE-BISPHOSPHATASE"/>
    <property type="match status" value="1"/>
</dbReference>
<dbReference type="Pfam" id="PF00316">
    <property type="entry name" value="FBPase"/>
    <property type="match status" value="1"/>
</dbReference>
<dbReference type="Pfam" id="PF18913">
    <property type="entry name" value="FBPase_C"/>
    <property type="match status" value="1"/>
</dbReference>
<dbReference type="AlphaFoldDB" id="A0AAD5U5I5"/>
<dbReference type="InterPro" id="IPR033391">
    <property type="entry name" value="FBPase_N"/>
</dbReference>
<evidence type="ECO:0000313" key="17">
    <source>
        <dbReference type="Proteomes" id="UP001211065"/>
    </source>
</evidence>
<sequence length="325" mass="35944">MSQRKEHGETKTDIVTITNHILMQQQQHAGATGDLSIVINAVTASCKWISNCVRKAELMNVIGLTGGKNVQQESVQKLDILSNEIMINMLKSSGRTAVLVSEEDDQAIFVEDNQRGHYCLAFDPLDGSSNIDCGVSIGTIFGIYHVLDTERKGELKDILRSGKDMVAAGYCITLDPNIGEFLLTHPKMRIGKKKIYSVNEGNAHTFDPAVKSYVHSLKFPPPNFEGKFTPYSARYVGSMVSDVHRTLLYGGVFMYPGGKLRMLYECFPMALIIEAAGGKASNGRQRMLDLLPPSIHARSGIFLGNKEEVEKIEELYRKLDAGELN</sequence>
<evidence type="ECO:0000256" key="13">
    <source>
        <dbReference type="RuleBase" id="RU000508"/>
    </source>
</evidence>
<dbReference type="GO" id="GO:0006094">
    <property type="term" value="P:gluconeogenesis"/>
    <property type="evidence" value="ECO:0007669"/>
    <property type="project" value="TreeGrafter"/>
</dbReference>
<evidence type="ECO:0000259" key="14">
    <source>
        <dbReference type="Pfam" id="PF00316"/>
    </source>
</evidence>
<dbReference type="PIRSF" id="PIRSF500210">
    <property type="entry name" value="FBPtase"/>
    <property type="match status" value="1"/>
</dbReference>
<evidence type="ECO:0000256" key="7">
    <source>
        <dbReference type="ARBA" id="ARBA00022801"/>
    </source>
</evidence>
<proteinExistence type="inferred from homology"/>
<evidence type="ECO:0000256" key="6">
    <source>
        <dbReference type="ARBA" id="ARBA00022723"/>
    </source>
</evidence>
<dbReference type="SUPFAM" id="SSF56655">
    <property type="entry name" value="Carbohydrate phosphatase"/>
    <property type="match status" value="1"/>
</dbReference>
<feature type="domain" description="Fructose-1-6-bisphosphatase class I N-terminal" evidence="14">
    <location>
        <begin position="16"/>
        <end position="172"/>
    </location>
</feature>
<evidence type="ECO:0000256" key="11">
    <source>
        <dbReference type="ARBA" id="ARBA00032973"/>
    </source>
</evidence>
<evidence type="ECO:0000256" key="12">
    <source>
        <dbReference type="ARBA" id="ARBA00070480"/>
    </source>
</evidence>
<comment type="subunit">
    <text evidence="4">Homotetramer.</text>
</comment>
<name>A0AAD5U5I5_9FUNG</name>